<evidence type="ECO:0000256" key="2">
    <source>
        <dbReference type="ARBA" id="ARBA00012438"/>
    </source>
</evidence>
<proteinExistence type="predicted"/>
<protein>
    <recommendedName>
        <fullName evidence="2">histidine kinase</fullName>
        <ecNumber evidence="2">2.7.13.3</ecNumber>
    </recommendedName>
</protein>
<keyword evidence="10" id="KW-1185">Reference proteome</keyword>
<evidence type="ECO:0000259" key="7">
    <source>
        <dbReference type="PROSITE" id="PS50109"/>
    </source>
</evidence>
<dbReference type="OrthoDB" id="9808408at2"/>
<dbReference type="EC" id="2.7.13.3" evidence="2"/>
<dbReference type="InterPro" id="IPR003594">
    <property type="entry name" value="HATPase_dom"/>
</dbReference>
<evidence type="ECO:0000313" key="10">
    <source>
        <dbReference type="Proteomes" id="UP000317835"/>
    </source>
</evidence>
<dbReference type="InterPro" id="IPR011006">
    <property type="entry name" value="CheY-like_superfamily"/>
</dbReference>
<evidence type="ECO:0000256" key="3">
    <source>
        <dbReference type="ARBA" id="ARBA00022553"/>
    </source>
</evidence>
<reference evidence="9 10" key="1">
    <citation type="submission" date="2019-02" db="EMBL/GenBank/DDBJ databases">
        <title>Deep-cultivation of Planctomycetes and their phenomic and genomic characterization uncovers novel biology.</title>
        <authorList>
            <person name="Wiegand S."/>
            <person name="Jogler M."/>
            <person name="Boedeker C."/>
            <person name="Pinto D."/>
            <person name="Vollmers J."/>
            <person name="Rivas-Marin E."/>
            <person name="Kohn T."/>
            <person name="Peeters S.H."/>
            <person name="Heuer A."/>
            <person name="Rast P."/>
            <person name="Oberbeckmann S."/>
            <person name="Bunk B."/>
            <person name="Jeske O."/>
            <person name="Meyerdierks A."/>
            <person name="Storesund J.E."/>
            <person name="Kallscheuer N."/>
            <person name="Luecker S."/>
            <person name="Lage O.M."/>
            <person name="Pohl T."/>
            <person name="Merkel B.J."/>
            <person name="Hornburger P."/>
            <person name="Mueller R.-W."/>
            <person name="Bruemmer F."/>
            <person name="Labrenz M."/>
            <person name="Spormann A.M."/>
            <person name="Op den Camp H."/>
            <person name="Overmann J."/>
            <person name="Amann R."/>
            <person name="Jetten M.S.M."/>
            <person name="Mascher T."/>
            <person name="Medema M.H."/>
            <person name="Devos D.P."/>
            <person name="Kaster A.-K."/>
            <person name="Ovreas L."/>
            <person name="Rohde M."/>
            <person name="Galperin M.Y."/>
            <person name="Jogler C."/>
        </authorList>
    </citation>
    <scope>NUCLEOTIDE SEQUENCE [LARGE SCALE GENOMIC DNA]</scope>
    <source>
        <strain evidence="9 10">ElP</strain>
    </source>
</reference>
<dbReference type="InterPro" id="IPR036097">
    <property type="entry name" value="HisK_dim/P_sf"/>
</dbReference>
<dbReference type="AlphaFoldDB" id="A0A518HBK4"/>
<dbReference type="PANTHER" id="PTHR43304">
    <property type="entry name" value="PHYTOCHROME-LIKE PROTEIN CPH1"/>
    <property type="match status" value="1"/>
</dbReference>
<dbReference type="PANTHER" id="PTHR43304:SF1">
    <property type="entry name" value="PAC DOMAIN-CONTAINING PROTEIN"/>
    <property type="match status" value="1"/>
</dbReference>
<evidence type="ECO:0000256" key="6">
    <source>
        <dbReference type="PROSITE-ProRule" id="PRU00169"/>
    </source>
</evidence>
<dbReference type="InterPro" id="IPR052162">
    <property type="entry name" value="Sensor_kinase/Photoreceptor"/>
</dbReference>
<dbReference type="Proteomes" id="UP000317835">
    <property type="component" value="Chromosome"/>
</dbReference>
<feature type="domain" description="Histidine kinase" evidence="7">
    <location>
        <begin position="162"/>
        <end position="375"/>
    </location>
</feature>
<dbReference type="RefSeq" id="WP_145276512.1">
    <property type="nucleotide sequence ID" value="NZ_CP036426.1"/>
</dbReference>
<dbReference type="Gene3D" id="3.30.565.10">
    <property type="entry name" value="Histidine kinase-like ATPase, C-terminal domain"/>
    <property type="match status" value="1"/>
</dbReference>
<feature type="domain" description="Response regulatory" evidence="8">
    <location>
        <begin position="7"/>
        <end position="132"/>
    </location>
</feature>
<dbReference type="SMART" id="SM00387">
    <property type="entry name" value="HATPase_c"/>
    <property type="match status" value="1"/>
</dbReference>
<dbReference type="Gene3D" id="1.10.287.130">
    <property type="match status" value="1"/>
</dbReference>
<dbReference type="EMBL" id="CP036426">
    <property type="protein sequence ID" value="QDV38197.1"/>
    <property type="molecule type" value="Genomic_DNA"/>
</dbReference>
<dbReference type="SUPFAM" id="SSF52172">
    <property type="entry name" value="CheY-like"/>
    <property type="match status" value="1"/>
</dbReference>
<dbReference type="SMART" id="SM00388">
    <property type="entry name" value="HisKA"/>
    <property type="match status" value="1"/>
</dbReference>
<sequence>MASPPLRVLLVEDDPDHAELIRRHLGRARPKGRTVLMEHVGCLADARRRLAEPGGGGQGDIDALLLDLVLPDSGLDTTLESVLDARPELPVVVLTSLDDLDFAADAVQRGAQDYLVKSEITGEILLRSLRHAIERKSAQRQLRDYAAQLERRNEELRRFAHLMAHEVRNPLNIVSLNLMLARRSTGDPEMLAEALGQAEGSVRGLGQLVAELLRFADAEIDPGGGEAVPMEAVLDDALRVLRETIREGRAAVSRGPLPPVLGQKTQLDHLMQNLVGNAVKYRGEDPPAIRVEAEPSGDGWATFRVVDNGRGIPPDDRDRVFEMFCRLHEPKRIPGTGIGLAFCKRVVEAHGGRIWVESAPLGPGSAVCFTLPTAEPHTPPGDPAAAPPA</sequence>
<evidence type="ECO:0000313" key="9">
    <source>
        <dbReference type="EMBL" id="QDV38197.1"/>
    </source>
</evidence>
<evidence type="ECO:0000256" key="4">
    <source>
        <dbReference type="ARBA" id="ARBA00022679"/>
    </source>
</evidence>
<dbReference type="PROSITE" id="PS50110">
    <property type="entry name" value="RESPONSE_REGULATORY"/>
    <property type="match status" value="1"/>
</dbReference>
<dbReference type="InterPro" id="IPR003661">
    <property type="entry name" value="HisK_dim/P_dom"/>
</dbReference>
<accession>A0A518HBK4</accession>
<dbReference type="Pfam" id="PF02518">
    <property type="entry name" value="HATPase_c"/>
    <property type="match status" value="1"/>
</dbReference>
<keyword evidence="4 9" id="KW-0808">Transferase</keyword>
<evidence type="ECO:0000256" key="5">
    <source>
        <dbReference type="ARBA" id="ARBA00022777"/>
    </source>
</evidence>
<comment type="catalytic activity">
    <reaction evidence="1">
        <text>ATP + protein L-histidine = ADP + protein N-phospho-L-histidine.</text>
        <dbReference type="EC" id="2.7.13.3"/>
    </reaction>
</comment>
<keyword evidence="3 6" id="KW-0597">Phosphoprotein</keyword>
<dbReference type="PROSITE" id="PS50109">
    <property type="entry name" value="HIS_KIN"/>
    <property type="match status" value="1"/>
</dbReference>
<dbReference type="InterPro" id="IPR004358">
    <property type="entry name" value="Sig_transdc_His_kin-like_C"/>
</dbReference>
<dbReference type="GO" id="GO:0000155">
    <property type="term" value="F:phosphorelay sensor kinase activity"/>
    <property type="evidence" value="ECO:0007669"/>
    <property type="project" value="InterPro"/>
</dbReference>
<dbReference type="SUPFAM" id="SSF55874">
    <property type="entry name" value="ATPase domain of HSP90 chaperone/DNA topoisomerase II/histidine kinase"/>
    <property type="match status" value="1"/>
</dbReference>
<keyword evidence="5" id="KW-0418">Kinase</keyword>
<dbReference type="Gene3D" id="3.40.50.2300">
    <property type="match status" value="1"/>
</dbReference>
<evidence type="ECO:0000259" key="8">
    <source>
        <dbReference type="PROSITE" id="PS50110"/>
    </source>
</evidence>
<dbReference type="SUPFAM" id="SSF47384">
    <property type="entry name" value="Homodimeric domain of signal transducing histidine kinase"/>
    <property type="match status" value="1"/>
</dbReference>
<dbReference type="Pfam" id="PF00072">
    <property type="entry name" value="Response_reg"/>
    <property type="match status" value="1"/>
</dbReference>
<dbReference type="CDD" id="cd00156">
    <property type="entry name" value="REC"/>
    <property type="match status" value="1"/>
</dbReference>
<name>A0A518HBK4_9BACT</name>
<dbReference type="KEGG" id="tpla:ElP_61480"/>
<dbReference type="PRINTS" id="PR00344">
    <property type="entry name" value="BCTRLSENSOR"/>
</dbReference>
<evidence type="ECO:0000256" key="1">
    <source>
        <dbReference type="ARBA" id="ARBA00000085"/>
    </source>
</evidence>
<feature type="modified residue" description="4-aspartylphosphate" evidence="6">
    <location>
        <position position="67"/>
    </location>
</feature>
<dbReference type="InterPro" id="IPR005467">
    <property type="entry name" value="His_kinase_dom"/>
</dbReference>
<dbReference type="InterPro" id="IPR001789">
    <property type="entry name" value="Sig_transdc_resp-reg_receiver"/>
</dbReference>
<dbReference type="CDD" id="cd00082">
    <property type="entry name" value="HisKA"/>
    <property type="match status" value="1"/>
</dbReference>
<organism evidence="9 10">
    <name type="scientific">Tautonia plasticadhaerens</name>
    <dbReference type="NCBI Taxonomy" id="2527974"/>
    <lineage>
        <taxon>Bacteria</taxon>
        <taxon>Pseudomonadati</taxon>
        <taxon>Planctomycetota</taxon>
        <taxon>Planctomycetia</taxon>
        <taxon>Isosphaerales</taxon>
        <taxon>Isosphaeraceae</taxon>
        <taxon>Tautonia</taxon>
    </lineage>
</organism>
<dbReference type="InterPro" id="IPR036890">
    <property type="entry name" value="HATPase_C_sf"/>
</dbReference>
<dbReference type="SMART" id="SM00448">
    <property type="entry name" value="REC"/>
    <property type="match status" value="1"/>
</dbReference>
<gene>
    <name evidence="9" type="primary">cph1_3</name>
    <name evidence="9" type="ORF">ElP_61480</name>
</gene>
<dbReference type="Pfam" id="PF00512">
    <property type="entry name" value="HisKA"/>
    <property type="match status" value="1"/>
</dbReference>